<dbReference type="Proteomes" id="UP001229421">
    <property type="component" value="Unassembled WGS sequence"/>
</dbReference>
<dbReference type="SUPFAM" id="SSF47060">
    <property type="entry name" value="S15/NS1 RNA-binding domain"/>
    <property type="match status" value="1"/>
</dbReference>
<dbReference type="NCBIfam" id="TIGR00952">
    <property type="entry name" value="S15_bact"/>
    <property type="match status" value="1"/>
</dbReference>
<evidence type="ECO:0000256" key="5">
    <source>
        <dbReference type="SAM" id="MobiDB-lite"/>
    </source>
</evidence>
<dbReference type="CDD" id="cd00353">
    <property type="entry name" value="Ribosomal_S15p_S13e"/>
    <property type="match status" value="1"/>
</dbReference>
<dbReference type="GO" id="GO:0005840">
    <property type="term" value="C:ribosome"/>
    <property type="evidence" value="ECO:0007669"/>
    <property type="project" value="UniProtKB-KW"/>
</dbReference>
<dbReference type="PANTHER" id="PTHR47546">
    <property type="entry name" value="S15/NS1, RNA-BINDING PROTEIN"/>
    <property type="match status" value="1"/>
</dbReference>
<evidence type="ECO:0000256" key="2">
    <source>
        <dbReference type="ARBA" id="ARBA00022980"/>
    </source>
</evidence>
<dbReference type="InterPro" id="IPR009068">
    <property type="entry name" value="uS15_NS1_RNA-bd_sf"/>
</dbReference>
<evidence type="ECO:0000313" key="7">
    <source>
        <dbReference type="Proteomes" id="UP001229421"/>
    </source>
</evidence>
<feature type="region of interest" description="Disordered" evidence="5">
    <location>
        <begin position="172"/>
        <end position="191"/>
    </location>
</feature>
<keyword evidence="7" id="KW-1185">Reference proteome</keyword>
<evidence type="ECO:0000256" key="4">
    <source>
        <dbReference type="ARBA" id="ARBA00035250"/>
    </source>
</evidence>
<feature type="compositionally biased region" description="Polar residues" evidence="5">
    <location>
        <begin position="70"/>
        <end position="85"/>
    </location>
</feature>
<dbReference type="SMART" id="SM01387">
    <property type="entry name" value="Ribosomal_S15"/>
    <property type="match status" value="1"/>
</dbReference>
<proteinExistence type="inferred from homology"/>
<evidence type="ECO:0000256" key="1">
    <source>
        <dbReference type="ARBA" id="ARBA00008434"/>
    </source>
</evidence>
<gene>
    <name evidence="6" type="ORF">QVD17_25546</name>
</gene>
<dbReference type="Gene3D" id="1.10.287.10">
    <property type="entry name" value="S15/NS1, RNA-binding"/>
    <property type="match status" value="1"/>
</dbReference>
<dbReference type="Pfam" id="PF00312">
    <property type="entry name" value="Ribosomal_S15"/>
    <property type="match status" value="1"/>
</dbReference>
<dbReference type="InterPro" id="IPR005290">
    <property type="entry name" value="Ribosomal_uS15_bac-type"/>
</dbReference>
<comment type="similarity">
    <text evidence="1">Belongs to the universal ribosomal protein uS15 family.</text>
</comment>
<protein>
    <recommendedName>
        <fullName evidence="4">Small ribosomal subunit protein uS15c</fullName>
    </recommendedName>
</protein>
<dbReference type="GO" id="GO:1990904">
    <property type="term" value="C:ribonucleoprotein complex"/>
    <property type="evidence" value="ECO:0007669"/>
    <property type="project" value="UniProtKB-KW"/>
</dbReference>
<dbReference type="InterPro" id="IPR000589">
    <property type="entry name" value="Ribosomal_uS15"/>
</dbReference>
<keyword evidence="3" id="KW-0687">Ribonucleoprotein</keyword>
<keyword evidence="2" id="KW-0689">Ribosomal protein</keyword>
<dbReference type="GO" id="GO:0005737">
    <property type="term" value="C:cytoplasm"/>
    <property type="evidence" value="ECO:0007669"/>
    <property type="project" value="UniProtKB-ARBA"/>
</dbReference>
<dbReference type="GO" id="GO:0003735">
    <property type="term" value="F:structural constituent of ribosome"/>
    <property type="evidence" value="ECO:0007669"/>
    <property type="project" value="InterPro"/>
</dbReference>
<sequence length="406" mass="46553">MVSTAIFLHLRPHRHRQFLNQTTTSYLRSYSSSNNSDDNNQNRPQFSFNDVKASLKQTPTSPQHTRRPSLFNSSSINRENTNQKAPSLEEIRKNLSEFRRRSAVEPPKSSAPVVSFQEIYKRNVTPKAESGSGSVKTEADHMQSIRNSLKNISPKLSQLKQLTDDSRKQSLGDIGLSLKPRPKSLNRNNNEGIVSNETRADFVRTYSAGEMGKRLRKLRPGDKKVKFSLTELNERLQKFREMEEKEAPIIGGLVYESLREGLVKLKGLEDEKEKKKNAGIRVLSSFDTTARFEKLPPNESLVEKYFHPDHMSSAEKQKLELKNVREKFKISESDCGSARVQVAQLTTKIKHLATVLHKKDKHSRKGLQAMVQKRKKLLKYLRRTDWDSYCYCLSELGLRDSADYKA</sequence>
<evidence type="ECO:0000313" key="6">
    <source>
        <dbReference type="EMBL" id="KAK1422432.1"/>
    </source>
</evidence>
<dbReference type="HAMAP" id="MF_01343_B">
    <property type="entry name" value="Ribosomal_uS15_B"/>
    <property type="match status" value="1"/>
</dbReference>
<dbReference type="PANTHER" id="PTHR47546:SF3">
    <property type="entry name" value="30S RIBOSOMAL PROTEIN S15, CHLOROPLASTIC"/>
    <property type="match status" value="1"/>
</dbReference>
<dbReference type="AlphaFoldDB" id="A0AAD8NVG3"/>
<dbReference type="EMBL" id="JAUHHV010000006">
    <property type="protein sequence ID" value="KAK1422432.1"/>
    <property type="molecule type" value="Genomic_DNA"/>
</dbReference>
<organism evidence="6 7">
    <name type="scientific">Tagetes erecta</name>
    <name type="common">African marigold</name>
    <dbReference type="NCBI Taxonomy" id="13708"/>
    <lineage>
        <taxon>Eukaryota</taxon>
        <taxon>Viridiplantae</taxon>
        <taxon>Streptophyta</taxon>
        <taxon>Embryophyta</taxon>
        <taxon>Tracheophyta</taxon>
        <taxon>Spermatophyta</taxon>
        <taxon>Magnoliopsida</taxon>
        <taxon>eudicotyledons</taxon>
        <taxon>Gunneridae</taxon>
        <taxon>Pentapetalae</taxon>
        <taxon>asterids</taxon>
        <taxon>campanulids</taxon>
        <taxon>Asterales</taxon>
        <taxon>Asteraceae</taxon>
        <taxon>Asteroideae</taxon>
        <taxon>Heliantheae alliance</taxon>
        <taxon>Tageteae</taxon>
        <taxon>Tagetes</taxon>
    </lineage>
</organism>
<evidence type="ECO:0000256" key="3">
    <source>
        <dbReference type="ARBA" id="ARBA00023274"/>
    </source>
</evidence>
<comment type="caution">
    <text evidence="6">The sequence shown here is derived from an EMBL/GenBank/DDBJ whole genome shotgun (WGS) entry which is preliminary data.</text>
</comment>
<accession>A0AAD8NVG3</accession>
<feature type="region of interest" description="Disordered" evidence="5">
    <location>
        <begin position="54"/>
        <end position="86"/>
    </location>
</feature>
<reference evidence="6" key="1">
    <citation type="journal article" date="2023" name="bioRxiv">
        <title>Improved chromosome-level genome assembly for marigold (Tagetes erecta).</title>
        <authorList>
            <person name="Jiang F."/>
            <person name="Yuan L."/>
            <person name="Wang S."/>
            <person name="Wang H."/>
            <person name="Xu D."/>
            <person name="Wang A."/>
            <person name="Fan W."/>
        </authorList>
    </citation>
    <scope>NUCLEOTIDE SEQUENCE</scope>
    <source>
        <strain evidence="6">WSJ</strain>
        <tissue evidence="6">Leaf</tissue>
    </source>
</reference>
<name>A0AAD8NVG3_TARER</name>
<dbReference type="GO" id="GO:0006412">
    <property type="term" value="P:translation"/>
    <property type="evidence" value="ECO:0007669"/>
    <property type="project" value="InterPro"/>
</dbReference>